<dbReference type="InterPro" id="IPR000323">
    <property type="entry name" value="Cu2_ascorb_mOase_N"/>
</dbReference>
<feature type="domain" description="DOMON" evidence="5">
    <location>
        <begin position="47"/>
        <end position="164"/>
    </location>
</feature>
<dbReference type="InterPro" id="IPR008977">
    <property type="entry name" value="PHM/PNGase_F_dom_sf"/>
</dbReference>
<dbReference type="Pfam" id="PF01082">
    <property type="entry name" value="Cu2_monooxygen"/>
    <property type="match status" value="1"/>
</dbReference>
<dbReference type="GO" id="GO:0004500">
    <property type="term" value="F:dopamine beta-monooxygenase activity"/>
    <property type="evidence" value="ECO:0007669"/>
    <property type="project" value="InterPro"/>
</dbReference>
<dbReference type="AlphaFoldDB" id="A0AAD5UHN4"/>
<keyword evidence="4" id="KW-0732">Signal</keyword>
<reference evidence="6" key="1">
    <citation type="submission" date="2020-05" db="EMBL/GenBank/DDBJ databases">
        <title>Phylogenomic resolution of chytrid fungi.</title>
        <authorList>
            <person name="Stajich J.E."/>
            <person name="Amses K."/>
            <person name="Simmons R."/>
            <person name="Seto K."/>
            <person name="Myers J."/>
            <person name="Bonds A."/>
            <person name="Quandt C.A."/>
            <person name="Barry K."/>
            <person name="Liu P."/>
            <person name="Grigoriev I."/>
            <person name="Longcore J.E."/>
            <person name="James T.Y."/>
        </authorList>
    </citation>
    <scope>NUCLEOTIDE SEQUENCE</scope>
    <source>
        <strain evidence="6">PLAUS21</strain>
    </source>
</reference>
<evidence type="ECO:0000256" key="2">
    <source>
        <dbReference type="ARBA" id="ARBA00023157"/>
    </source>
</evidence>
<dbReference type="GO" id="GO:0005507">
    <property type="term" value="F:copper ion binding"/>
    <property type="evidence" value="ECO:0007669"/>
    <property type="project" value="InterPro"/>
</dbReference>
<dbReference type="Pfam" id="PF03712">
    <property type="entry name" value="Cu2_monoox_C"/>
    <property type="match status" value="1"/>
</dbReference>
<organism evidence="6 7">
    <name type="scientific">Boothiomyces macroporosus</name>
    <dbReference type="NCBI Taxonomy" id="261099"/>
    <lineage>
        <taxon>Eukaryota</taxon>
        <taxon>Fungi</taxon>
        <taxon>Fungi incertae sedis</taxon>
        <taxon>Chytridiomycota</taxon>
        <taxon>Chytridiomycota incertae sedis</taxon>
        <taxon>Chytridiomycetes</taxon>
        <taxon>Rhizophydiales</taxon>
        <taxon>Terramycetaceae</taxon>
        <taxon>Boothiomyces</taxon>
    </lineage>
</organism>
<dbReference type="SUPFAM" id="SSF49344">
    <property type="entry name" value="CBD9-like"/>
    <property type="match status" value="1"/>
</dbReference>
<comment type="caution">
    <text evidence="6">The sequence shown here is derived from an EMBL/GenBank/DDBJ whole genome shotgun (WGS) entry which is preliminary data.</text>
</comment>
<dbReference type="Gene3D" id="2.60.120.310">
    <property type="entry name" value="Copper type II, ascorbate-dependent monooxygenase, N-terminal domain"/>
    <property type="match status" value="1"/>
</dbReference>
<evidence type="ECO:0000256" key="1">
    <source>
        <dbReference type="ARBA" id="ARBA00010676"/>
    </source>
</evidence>
<dbReference type="Proteomes" id="UP001210925">
    <property type="component" value="Unassembled WGS sequence"/>
</dbReference>
<keyword evidence="6" id="KW-0503">Monooxygenase</keyword>
<accession>A0AAD5UHN4</accession>
<gene>
    <name evidence="6" type="primary">MOXD1</name>
    <name evidence="6" type="ORF">HK103_003694</name>
</gene>
<dbReference type="Gene3D" id="2.60.120.230">
    <property type="match status" value="1"/>
</dbReference>
<dbReference type="Pfam" id="PF03351">
    <property type="entry name" value="DOMON"/>
    <property type="match status" value="1"/>
</dbReference>
<evidence type="ECO:0000313" key="7">
    <source>
        <dbReference type="Proteomes" id="UP001210925"/>
    </source>
</evidence>
<dbReference type="CDD" id="cd09631">
    <property type="entry name" value="DOMON_DOH"/>
    <property type="match status" value="1"/>
</dbReference>
<dbReference type="EMBL" id="JADGKB010000028">
    <property type="protein sequence ID" value="KAJ3258406.1"/>
    <property type="molecule type" value="Genomic_DNA"/>
</dbReference>
<proteinExistence type="inferred from homology"/>
<evidence type="ECO:0000256" key="4">
    <source>
        <dbReference type="SAM" id="SignalP"/>
    </source>
</evidence>
<evidence type="ECO:0000256" key="3">
    <source>
        <dbReference type="ARBA" id="ARBA00023180"/>
    </source>
</evidence>
<protein>
    <submittedName>
        <fullName evidence="6">DBH-like monooxygenase protein 1</fullName>
    </submittedName>
</protein>
<dbReference type="PANTHER" id="PTHR10157">
    <property type="entry name" value="DOPAMINE BETA HYDROXYLASE RELATED"/>
    <property type="match status" value="1"/>
</dbReference>
<comment type="similarity">
    <text evidence="1">Belongs to the copper type II ascorbate-dependent monooxygenase family.</text>
</comment>
<dbReference type="InterPro" id="IPR036939">
    <property type="entry name" value="Cu2_ascorb_mOase_N_sf"/>
</dbReference>
<keyword evidence="6" id="KW-0560">Oxidoreductase</keyword>
<evidence type="ECO:0000313" key="6">
    <source>
        <dbReference type="EMBL" id="KAJ3258406.1"/>
    </source>
</evidence>
<dbReference type="SMART" id="SM00664">
    <property type="entry name" value="DoH"/>
    <property type="match status" value="1"/>
</dbReference>
<dbReference type="InterPro" id="IPR014784">
    <property type="entry name" value="Cu2_ascorb_mOase-like_C"/>
</dbReference>
<feature type="chain" id="PRO_5042063963" evidence="4">
    <location>
        <begin position="19"/>
        <end position="572"/>
    </location>
</feature>
<keyword evidence="2" id="KW-1015">Disulfide bond</keyword>
<feature type="signal peptide" evidence="4">
    <location>
        <begin position="1"/>
        <end position="18"/>
    </location>
</feature>
<evidence type="ECO:0000259" key="5">
    <source>
        <dbReference type="PROSITE" id="PS50836"/>
    </source>
</evidence>
<dbReference type="InterPro" id="IPR005018">
    <property type="entry name" value="DOMON_domain"/>
</dbReference>
<dbReference type="Gene3D" id="2.60.40.1210">
    <property type="entry name" value="Cellobiose dehydrogenase, cytochrome domain"/>
    <property type="match status" value="1"/>
</dbReference>
<dbReference type="PANTHER" id="PTHR10157:SF23">
    <property type="entry name" value="MOXD1 HOMOLOG 1"/>
    <property type="match status" value="1"/>
</dbReference>
<keyword evidence="7" id="KW-1185">Reference proteome</keyword>
<dbReference type="InterPro" id="IPR024548">
    <property type="entry name" value="Cu2_monoox_C"/>
</dbReference>
<dbReference type="InterPro" id="IPR045266">
    <property type="entry name" value="DOH_DOMON"/>
</dbReference>
<sequence length="572" mass="63031">MMFSLLLVLQTYATVVESFSRIQGSASWIPFSTDKYTGHQTLNSGNVSVELFWVANKDQDTIEFGVASQNGNTWVAIGTSDAGGMVGATIWLGYSNQGTFVLEDRYATTYGKPALSATQSSKLLSSYQTSTLTAFTFQRSISSCNNQSISLALDQPMWFIYAVGTDNTFQKHQPGHNGQGLVDLSQSYFQNYVEPTLDANTTVVPVVAPSINLPGETTAYCYHYVDMKQLIPEKRHIIKEGTAINHPFVHHIVGYFCEAPPPEFTTPDKYFCNIYRPNGNDTITYNNTCTLLKLAWAKGGVDRLFPANVGKPIGSDSDYTRHLMIEIHYNNPDQVSGQTDPGSGFNLTVTKNLRPQEVGMITSGVSQDFILLPPNSTSSVVGECGTKCTNTFPSSGLTVLSSLNHMHKHGKSLTVQHIRGGQELQRLPSITNFDFNFQSYTFVSTNQTQILPGDRIRVNCTYNTAGETGPVVGGFSSSNEMCYSFIEYYPAMDYFTFCVQVPDISYLPKYANLSYSMFCPANANLSSSMIPNTLADMPPFNALDLPTCSIKSDAIGMRFNLVGFIMVLFFSI</sequence>
<keyword evidence="3" id="KW-0325">Glycoprotein</keyword>
<name>A0AAD5UHN4_9FUNG</name>
<dbReference type="InterPro" id="IPR000945">
    <property type="entry name" value="DBH-like"/>
</dbReference>
<dbReference type="SUPFAM" id="SSF49742">
    <property type="entry name" value="PHM/PNGase F"/>
    <property type="match status" value="2"/>
</dbReference>
<dbReference type="PROSITE" id="PS50836">
    <property type="entry name" value="DOMON"/>
    <property type="match status" value="1"/>
</dbReference>